<dbReference type="SUPFAM" id="SSF50382">
    <property type="entry name" value="Agglutinin"/>
    <property type="match status" value="2"/>
</dbReference>
<dbReference type="OrthoDB" id="4948898at2759"/>
<gene>
    <name evidence="2" type="ORF">Cgig2_022637</name>
</gene>
<dbReference type="InterPro" id="IPR008998">
    <property type="entry name" value="Agglutinin"/>
</dbReference>
<dbReference type="InterPro" id="IPR053237">
    <property type="entry name" value="Natterin_C"/>
</dbReference>
<dbReference type="Proteomes" id="UP001153076">
    <property type="component" value="Unassembled WGS sequence"/>
</dbReference>
<name>A0A9Q1GHL8_9CARY</name>
<evidence type="ECO:0000313" key="3">
    <source>
        <dbReference type="Proteomes" id="UP001153076"/>
    </source>
</evidence>
<protein>
    <recommendedName>
        <fullName evidence="1">Agglutinin domain-containing protein</fullName>
    </recommendedName>
</protein>
<evidence type="ECO:0000259" key="1">
    <source>
        <dbReference type="SMART" id="SM00791"/>
    </source>
</evidence>
<feature type="domain" description="Agglutinin" evidence="1">
    <location>
        <begin position="4"/>
        <end position="157"/>
    </location>
</feature>
<sequence>MATFASPSLVCLRSVYNDKYLRYRYENVQTRGLLQFAGENAMDPYAQFEVEKAKTWAGLVHLKSRYTNKYLVRWSPNHDWITASAYTTNEDQSSWACTLFKPILVEDSDGTKKLRLLHVQLGNYACLSRSAAPFDSCLFAGSKDPDKNSCDVLAIIDWESIFRFPRRVAFKGDNGLFLGATMHDGQPGLRFAFSDPKDPQVVQQIFPAPDGTIFIRSEHYGKFWRTGEDDWNWIVVDAEDPRGTENTDVMFRHSVLDTNSVALFSMKSTTFLKRYTSTARESFLRALAPNIDRFAPLLVVDMMKAQQPSLLWDIQGVFLHLTSFKF</sequence>
<dbReference type="Pfam" id="PF07468">
    <property type="entry name" value="Agglutinin"/>
    <property type="match status" value="2"/>
</dbReference>
<reference evidence="2" key="1">
    <citation type="submission" date="2022-04" db="EMBL/GenBank/DDBJ databases">
        <title>Carnegiea gigantea Genome sequencing and assembly v2.</title>
        <authorList>
            <person name="Copetti D."/>
            <person name="Sanderson M.J."/>
            <person name="Burquez A."/>
            <person name="Wojciechowski M.F."/>
        </authorList>
    </citation>
    <scope>NUCLEOTIDE SEQUENCE</scope>
    <source>
        <strain evidence="2">SGP5-SGP5p</strain>
        <tissue evidence="2">Aerial part</tissue>
    </source>
</reference>
<dbReference type="PANTHER" id="PTHR39244">
    <property type="entry name" value="NATTERIN-4"/>
    <property type="match status" value="1"/>
</dbReference>
<organism evidence="2 3">
    <name type="scientific">Carnegiea gigantea</name>
    <dbReference type="NCBI Taxonomy" id="171969"/>
    <lineage>
        <taxon>Eukaryota</taxon>
        <taxon>Viridiplantae</taxon>
        <taxon>Streptophyta</taxon>
        <taxon>Embryophyta</taxon>
        <taxon>Tracheophyta</taxon>
        <taxon>Spermatophyta</taxon>
        <taxon>Magnoliopsida</taxon>
        <taxon>eudicotyledons</taxon>
        <taxon>Gunneridae</taxon>
        <taxon>Pentapetalae</taxon>
        <taxon>Caryophyllales</taxon>
        <taxon>Cactineae</taxon>
        <taxon>Cactaceae</taxon>
        <taxon>Cactoideae</taxon>
        <taxon>Echinocereeae</taxon>
        <taxon>Carnegiea</taxon>
    </lineage>
</organism>
<dbReference type="Gene3D" id="2.80.10.50">
    <property type="match status" value="2"/>
</dbReference>
<dbReference type="EMBL" id="JAKOGI010003119">
    <property type="protein sequence ID" value="KAJ8420821.1"/>
    <property type="molecule type" value="Genomic_DNA"/>
</dbReference>
<keyword evidence="3" id="KW-1185">Reference proteome</keyword>
<evidence type="ECO:0000313" key="2">
    <source>
        <dbReference type="EMBL" id="KAJ8420821.1"/>
    </source>
</evidence>
<proteinExistence type="predicted"/>
<dbReference type="AlphaFoldDB" id="A0A9Q1GHL8"/>
<dbReference type="PANTHER" id="PTHR39244:SF5">
    <property type="entry name" value="NATTERIN-3-LIKE"/>
    <property type="match status" value="1"/>
</dbReference>
<dbReference type="InterPro" id="IPR036242">
    <property type="entry name" value="Agglutinin_dom_sf"/>
</dbReference>
<feature type="domain" description="Agglutinin" evidence="1">
    <location>
        <begin position="162"/>
        <end position="301"/>
    </location>
</feature>
<comment type="caution">
    <text evidence="2">The sequence shown here is derived from an EMBL/GenBank/DDBJ whole genome shotgun (WGS) entry which is preliminary data.</text>
</comment>
<dbReference type="SMART" id="SM00791">
    <property type="entry name" value="Agglutinin"/>
    <property type="match status" value="2"/>
</dbReference>
<accession>A0A9Q1GHL8</accession>